<dbReference type="GO" id="GO:0006355">
    <property type="term" value="P:regulation of DNA-templated transcription"/>
    <property type="evidence" value="ECO:0007669"/>
    <property type="project" value="InterPro"/>
</dbReference>
<protein>
    <recommendedName>
        <fullName evidence="1">Stage 0 sporulation protein A homolog</fullName>
    </recommendedName>
</protein>
<dbReference type="GO" id="GO:0000156">
    <property type="term" value="F:phosphorelay response regulator activity"/>
    <property type="evidence" value="ECO:0007669"/>
    <property type="project" value="TreeGrafter"/>
</dbReference>
<gene>
    <name evidence="10" type="ORF">DES36_12812</name>
</gene>
<evidence type="ECO:0000313" key="10">
    <source>
        <dbReference type="EMBL" id="RBP57546.1"/>
    </source>
</evidence>
<dbReference type="Proteomes" id="UP000253490">
    <property type="component" value="Unassembled WGS sequence"/>
</dbReference>
<dbReference type="RefSeq" id="WP_242981782.1">
    <property type="nucleotide sequence ID" value="NZ_QNRX01000028.1"/>
</dbReference>
<dbReference type="GO" id="GO:0000976">
    <property type="term" value="F:transcription cis-regulatory region binding"/>
    <property type="evidence" value="ECO:0007669"/>
    <property type="project" value="TreeGrafter"/>
</dbReference>
<dbReference type="CDD" id="cd00383">
    <property type="entry name" value="trans_reg_C"/>
    <property type="match status" value="1"/>
</dbReference>
<keyword evidence="6" id="KW-0597">Phosphoprotein</keyword>
<feature type="domain" description="OmpR/PhoB-type" evidence="9">
    <location>
        <begin position="118"/>
        <end position="217"/>
    </location>
</feature>
<dbReference type="InterPro" id="IPR001789">
    <property type="entry name" value="Sig_transdc_resp-reg_receiver"/>
</dbReference>
<dbReference type="InterPro" id="IPR036388">
    <property type="entry name" value="WH-like_DNA-bd_sf"/>
</dbReference>
<comment type="caution">
    <text evidence="10">The sequence shown here is derived from an EMBL/GenBank/DDBJ whole genome shotgun (WGS) entry which is preliminary data.</text>
</comment>
<evidence type="ECO:0000256" key="5">
    <source>
        <dbReference type="ARBA" id="ARBA00024867"/>
    </source>
</evidence>
<dbReference type="PROSITE" id="PS51755">
    <property type="entry name" value="OMPR_PHOB"/>
    <property type="match status" value="1"/>
</dbReference>
<evidence type="ECO:0000256" key="4">
    <source>
        <dbReference type="ARBA" id="ARBA00023163"/>
    </source>
</evidence>
<dbReference type="PANTHER" id="PTHR48111">
    <property type="entry name" value="REGULATOR OF RPOS"/>
    <property type="match status" value="1"/>
</dbReference>
<dbReference type="CDD" id="cd17574">
    <property type="entry name" value="REC_OmpR"/>
    <property type="match status" value="1"/>
</dbReference>
<dbReference type="AlphaFoldDB" id="A0A366HZ30"/>
<dbReference type="Pfam" id="PF00486">
    <property type="entry name" value="Trans_reg_C"/>
    <property type="match status" value="1"/>
</dbReference>
<reference evidence="10 11" key="1">
    <citation type="submission" date="2018-06" db="EMBL/GenBank/DDBJ databases">
        <title>Genomic Encyclopedia of Type Strains, Phase IV (KMG-IV): sequencing the most valuable type-strain genomes for metagenomic binning, comparative biology and taxonomic classification.</title>
        <authorList>
            <person name="Goeker M."/>
        </authorList>
    </citation>
    <scope>NUCLEOTIDE SEQUENCE [LARGE SCALE GENOMIC DNA]</scope>
    <source>
        <strain evidence="10 11">DSM 22112</strain>
    </source>
</reference>
<keyword evidence="3 7" id="KW-0238">DNA-binding</keyword>
<name>A0A366HZ30_9FIRM</name>
<dbReference type="SMART" id="SM00448">
    <property type="entry name" value="REC"/>
    <property type="match status" value="1"/>
</dbReference>
<feature type="domain" description="Response regulatory" evidence="8">
    <location>
        <begin position="5"/>
        <end position="116"/>
    </location>
</feature>
<dbReference type="InterPro" id="IPR039420">
    <property type="entry name" value="WalR-like"/>
</dbReference>
<evidence type="ECO:0000256" key="3">
    <source>
        <dbReference type="ARBA" id="ARBA00023125"/>
    </source>
</evidence>
<proteinExistence type="predicted"/>
<dbReference type="SUPFAM" id="SSF52172">
    <property type="entry name" value="CheY-like"/>
    <property type="match status" value="1"/>
</dbReference>
<accession>A0A366HZ30</accession>
<comment type="function">
    <text evidence="5">May play the central regulatory role in sporulation. It may be an element of the effector pathway responsible for the activation of sporulation genes in response to nutritional stress. Spo0A may act in concert with spo0H (a sigma factor) to control the expression of some genes that are critical to the sporulation process.</text>
</comment>
<evidence type="ECO:0000259" key="8">
    <source>
        <dbReference type="PROSITE" id="PS50110"/>
    </source>
</evidence>
<keyword evidence="11" id="KW-1185">Reference proteome</keyword>
<keyword evidence="4" id="KW-0804">Transcription</keyword>
<organism evidence="10 11">
    <name type="scientific">Alkalibaculum bacchi</name>
    <dbReference type="NCBI Taxonomy" id="645887"/>
    <lineage>
        <taxon>Bacteria</taxon>
        <taxon>Bacillati</taxon>
        <taxon>Bacillota</taxon>
        <taxon>Clostridia</taxon>
        <taxon>Eubacteriales</taxon>
        <taxon>Eubacteriaceae</taxon>
        <taxon>Alkalibaculum</taxon>
    </lineage>
</organism>
<dbReference type="EMBL" id="QNRX01000028">
    <property type="protein sequence ID" value="RBP57546.1"/>
    <property type="molecule type" value="Genomic_DNA"/>
</dbReference>
<evidence type="ECO:0000256" key="6">
    <source>
        <dbReference type="PROSITE-ProRule" id="PRU00169"/>
    </source>
</evidence>
<dbReference type="Pfam" id="PF00072">
    <property type="entry name" value="Response_reg"/>
    <property type="match status" value="1"/>
</dbReference>
<evidence type="ECO:0000256" key="7">
    <source>
        <dbReference type="PROSITE-ProRule" id="PRU01091"/>
    </source>
</evidence>
<feature type="modified residue" description="4-aspartylphosphate" evidence="6">
    <location>
        <position position="52"/>
    </location>
</feature>
<sequence>MKRKTILLIDDDVDLVSMLKTFLEIKGLNVLTAYNSQEIPYNLDEVHLVLLDINMPREDGFIVCKHIREKWNMPILFLSARINEEDKIKGLMLGGDDYITKPFSLDELYARIYTNISRNERNQSGANNYVIQNGLCFINDMEIPLTKAEYEIVDLLASYPKQVFSKERMYDTLWGYSVEGDPQVVAEHVRNIRNKIKQVSDKEYIKTHWGLGYSWIG</sequence>
<evidence type="ECO:0000256" key="1">
    <source>
        <dbReference type="ARBA" id="ARBA00018672"/>
    </source>
</evidence>
<evidence type="ECO:0000256" key="2">
    <source>
        <dbReference type="ARBA" id="ARBA00023015"/>
    </source>
</evidence>
<dbReference type="SMART" id="SM00862">
    <property type="entry name" value="Trans_reg_C"/>
    <property type="match status" value="1"/>
</dbReference>
<evidence type="ECO:0000313" key="11">
    <source>
        <dbReference type="Proteomes" id="UP000253490"/>
    </source>
</evidence>
<evidence type="ECO:0000259" key="9">
    <source>
        <dbReference type="PROSITE" id="PS51755"/>
    </source>
</evidence>
<dbReference type="PANTHER" id="PTHR48111:SF2">
    <property type="entry name" value="RESPONSE REGULATOR SAER"/>
    <property type="match status" value="1"/>
</dbReference>
<feature type="DNA-binding region" description="OmpR/PhoB-type" evidence="7">
    <location>
        <begin position="118"/>
        <end position="217"/>
    </location>
</feature>
<keyword evidence="2" id="KW-0805">Transcription regulation</keyword>
<dbReference type="InterPro" id="IPR011006">
    <property type="entry name" value="CheY-like_superfamily"/>
</dbReference>
<dbReference type="PROSITE" id="PS50110">
    <property type="entry name" value="RESPONSE_REGULATORY"/>
    <property type="match status" value="1"/>
</dbReference>
<dbReference type="Gene3D" id="6.10.250.690">
    <property type="match status" value="1"/>
</dbReference>
<dbReference type="GO" id="GO:0005829">
    <property type="term" value="C:cytosol"/>
    <property type="evidence" value="ECO:0007669"/>
    <property type="project" value="TreeGrafter"/>
</dbReference>
<dbReference type="InterPro" id="IPR001867">
    <property type="entry name" value="OmpR/PhoB-type_DNA-bd"/>
</dbReference>
<dbReference type="Gene3D" id="3.40.50.2300">
    <property type="match status" value="1"/>
</dbReference>
<dbReference type="GO" id="GO:0032993">
    <property type="term" value="C:protein-DNA complex"/>
    <property type="evidence" value="ECO:0007669"/>
    <property type="project" value="TreeGrafter"/>
</dbReference>
<dbReference type="Gene3D" id="1.10.10.10">
    <property type="entry name" value="Winged helix-like DNA-binding domain superfamily/Winged helix DNA-binding domain"/>
    <property type="match status" value="1"/>
</dbReference>